<keyword evidence="2 10" id="KW-0723">Serine/threonine-protein kinase</keyword>
<keyword evidence="11" id="KW-1185">Reference proteome</keyword>
<evidence type="ECO:0000256" key="4">
    <source>
        <dbReference type="ARBA" id="ARBA00022741"/>
    </source>
</evidence>
<dbReference type="PROSITE" id="PS50011">
    <property type="entry name" value="PROTEIN_KINASE_DOM"/>
    <property type="match status" value="1"/>
</dbReference>
<feature type="domain" description="Protein kinase" evidence="9">
    <location>
        <begin position="23"/>
        <end position="269"/>
    </location>
</feature>
<keyword evidence="6" id="KW-0067">ATP-binding</keyword>
<feature type="compositionally biased region" description="Low complexity" evidence="7">
    <location>
        <begin position="359"/>
        <end position="374"/>
    </location>
</feature>
<gene>
    <name evidence="10" type="ORF">FRACA_950017</name>
</gene>
<dbReference type="AlphaFoldDB" id="A0A2I2L2S1"/>
<dbReference type="GO" id="GO:0004674">
    <property type="term" value="F:protein serine/threonine kinase activity"/>
    <property type="evidence" value="ECO:0007669"/>
    <property type="project" value="UniProtKB-KW"/>
</dbReference>
<evidence type="ECO:0000259" key="9">
    <source>
        <dbReference type="PROSITE" id="PS50011"/>
    </source>
</evidence>
<dbReference type="InterPro" id="IPR000719">
    <property type="entry name" value="Prot_kinase_dom"/>
</dbReference>
<proteinExistence type="predicted"/>
<dbReference type="Proteomes" id="UP000234331">
    <property type="component" value="Unassembled WGS sequence"/>
</dbReference>
<dbReference type="EC" id="2.7.11.1" evidence="1"/>
<feature type="region of interest" description="Disordered" evidence="7">
    <location>
        <begin position="356"/>
        <end position="394"/>
    </location>
</feature>
<evidence type="ECO:0000256" key="6">
    <source>
        <dbReference type="ARBA" id="ARBA00022840"/>
    </source>
</evidence>
<evidence type="ECO:0000256" key="1">
    <source>
        <dbReference type="ARBA" id="ARBA00012513"/>
    </source>
</evidence>
<dbReference type="EMBL" id="FZMO01000564">
    <property type="protein sequence ID" value="SNQ52198.1"/>
    <property type="molecule type" value="Genomic_DNA"/>
</dbReference>
<dbReference type="CDD" id="cd14014">
    <property type="entry name" value="STKc_PknB_like"/>
    <property type="match status" value="1"/>
</dbReference>
<sequence>MARRQPAEFASDQARVAAALPGYKLGHPMGAGAYGMVITARHRKLKRDVAIKMLASESSAESGFAAEAEVLASFDHPHIVKVHDYVEDDGIGLIVMELLTGGTLSRRRKDLTQQQACAVGLAVAAALAHAHAKGVLHRDIKMDNVIFDGDGCPKVADFGISRAFTGTGVSATGQAGTPMYMAPEQITGGRLGPATDIYALGVLLYRLLSGRPPFESADSVPLVWQRTLTVTPPSPPGVAETVAAVVMRALAKAPADRQPDAETFAHELAAAAVSAFGADWLAGTGIPVYLSDDVRAVAAPHQADPPADDEEAPRRRGSAADLPARASWWIAAAATAVVALVVGLLLVNPFDHGHASGGTPTQATLSASATSPPSDRTPRVGVPTSATAPGGRGHYDASVRDAYLSSCLDVSNNNDGYCTCTLDKLEATYTQEQYQQLSANVQSDSSQRIVREIYAACRDKR</sequence>
<dbReference type="PANTHER" id="PTHR43289:SF6">
    <property type="entry name" value="SERINE_THREONINE-PROTEIN KINASE NEKL-3"/>
    <property type="match status" value="1"/>
</dbReference>
<keyword evidence="8" id="KW-1133">Transmembrane helix</keyword>
<protein>
    <recommendedName>
        <fullName evidence="1">non-specific serine/threonine protein kinase</fullName>
        <ecNumber evidence="1">2.7.11.1</ecNumber>
    </recommendedName>
</protein>
<organism evidence="10 11">
    <name type="scientific">Frankia canadensis</name>
    <dbReference type="NCBI Taxonomy" id="1836972"/>
    <lineage>
        <taxon>Bacteria</taxon>
        <taxon>Bacillati</taxon>
        <taxon>Actinomycetota</taxon>
        <taxon>Actinomycetes</taxon>
        <taxon>Frankiales</taxon>
        <taxon>Frankiaceae</taxon>
        <taxon>Frankia</taxon>
    </lineage>
</organism>
<dbReference type="PANTHER" id="PTHR43289">
    <property type="entry name" value="MITOGEN-ACTIVATED PROTEIN KINASE KINASE KINASE 20-RELATED"/>
    <property type="match status" value="1"/>
</dbReference>
<keyword evidence="5 10" id="KW-0418">Kinase</keyword>
<evidence type="ECO:0000256" key="5">
    <source>
        <dbReference type="ARBA" id="ARBA00022777"/>
    </source>
</evidence>
<feature type="transmembrane region" description="Helical" evidence="8">
    <location>
        <begin position="326"/>
        <end position="347"/>
    </location>
</feature>
<keyword evidence="8" id="KW-0472">Membrane</keyword>
<accession>A0A2I2L2S1</accession>
<evidence type="ECO:0000313" key="10">
    <source>
        <dbReference type="EMBL" id="SNQ52198.1"/>
    </source>
</evidence>
<evidence type="ECO:0000256" key="7">
    <source>
        <dbReference type="SAM" id="MobiDB-lite"/>
    </source>
</evidence>
<feature type="region of interest" description="Disordered" evidence="7">
    <location>
        <begin position="299"/>
        <end position="318"/>
    </location>
</feature>
<dbReference type="InterPro" id="IPR011009">
    <property type="entry name" value="Kinase-like_dom_sf"/>
</dbReference>
<dbReference type="Gene3D" id="1.10.510.10">
    <property type="entry name" value="Transferase(Phosphotransferase) domain 1"/>
    <property type="match status" value="1"/>
</dbReference>
<name>A0A2I2L2S1_9ACTN</name>
<dbReference type="SMART" id="SM00220">
    <property type="entry name" value="S_TKc"/>
    <property type="match status" value="1"/>
</dbReference>
<evidence type="ECO:0000313" key="11">
    <source>
        <dbReference type="Proteomes" id="UP000234331"/>
    </source>
</evidence>
<keyword evidence="3" id="KW-0808">Transferase</keyword>
<evidence type="ECO:0000256" key="8">
    <source>
        <dbReference type="SAM" id="Phobius"/>
    </source>
</evidence>
<reference evidence="10 11" key="1">
    <citation type="submission" date="2017-06" db="EMBL/GenBank/DDBJ databases">
        <authorList>
            <person name="Kim H.J."/>
            <person name="Triplett B.A."/>
        </authorList>
    </citation>
    <scope>NUCLEOTIDE SEQUENCE [LARGE SCALE GENOMIC DNA]</scope>
    <source>
        <strain evidence="10">FRACA_ARgP5</strain>
    </source>
</reference>
<evidence type="ECO:0000256" key="3">
    <source>
        <dbReference type="ARBA" id="ARBA00022679"/>
    </source>
</evidence>
<evidence type="ECO:0000256" key="2">
    <source>
        <dbReference type="ARBA" id="ARBA00022527"/>
    </source>
</evidence>
<dbReference type="PROSITE" id="PS00108">
    <property type="entry name" value="PROTEIN_KINASE_ST"/>
    <property type="match status" value="1"/>
</dbReference>
<keyword evidence="4" id="KW-0547">Nucleotide-binding</keyword>
<dbReference type="GO" id="GO:0005524">
    <property type="term" value="F:ATP binding"/>
    <property type="evidence" value="ECO:0007669"/>
    <property type="project" value="UniProtKB-KW"/>
</dbReference>
<keyword evidence="8" id="KW-0812">Transmembrane</keyword>
<dbReference type="SUPFAM" id="SSF56112">
    <property type="entry name" value="Protein kinase-like (PK-like)"/>
    <property type="match status" value="1"/>
</dbReference>
<dbReference type="InterPro" id="IPR008271">
    <property type="entry name" value="Ser/Thr_kinase_AS"/>
</dbReference>
<dbReference type="Pfam" id="PF00069">
    <property type="entry name" value="Pkinase"/>
    <property type="match status" value="1"/>
</dbReference>